<comment type="caution">
    <text evidence="1">The sequence shown here is derived from an EMBL/GenBank/DDBJ whole genome shotgun (WGS) entry which is preliminary data.</text>
</comment>
<dbReference type="PATRIC" id="fig|1076.23.peg.330"/>
<dbReference type="PANTHER" id="PTHR39166:SF1">
    <property type="entry name" value="BLL1166 PROTEIN"/>
    <property type="match status" value="1"/>
</dbReference>
<evidence type="ECO:0000313" key="1">
    <source>
        <dbReference type="EMBL" id="KIZ48139.1"/>
    </source>
</evidence>
<reference evidence="1 2" key="1">
    <citation type="submission" date="2014-11" db="EMBL/GenBank/DDBJ databases">
        <title>Genomics and ecophysiology of heterotrophic nitrogen fixing bacteria isolated from estuarine surface water.</title>
        <authorList>
            <person name="Bentzon-Tilia M."/>
            <person name="Severin I."/>
            <person name="Hansen L.H."/>
            <person name="Riemann L."/>
        </authorList>
    </citation>
    <scope>NUCLEOTIDE SEQUENCE [LARGE SCALE GENOMIC DNA]</scope>
    <source>
        <strain evidence="1 2">BAL398</strain>
    </source>
</reference>
<dbReference type="RefSeq" id="WP_044404080.1">
    <property type="nucleotide sequence ID" value="NZ_JXXE01000012.1"/>
</dbReference>
<name>A0A0D7F4T1_RHOPL</name>
<protein>
    <recommendedName>
        <fullName evidence="3">Nucleotidyltransferase family protein</fullName>
    </recommendedName>
</protein>
<dbReference type="PANTHER" id="PTHR39166">
    <property type="entry name" value="BLL1166 PROTEIN"/>
    <property type="match status" value="1"/>
</dbReference>
<proteinExistence type="predicted"/>
<evidence type="ECO:0008006" key="3">
    <source>
        <dbReference type="Google" id="ProtNLM"/>
    </source>
</evidence>
<evidence type="ECO:0000313" key="2">
    <source>
        <dbReference type="Proteomes" id="UP000032515"/>
    </source>
</evidence>
<dbReference type="EMBL" id="JXXE01000012">
    <property type="protein sequence ID" value="KIZ48139.1"/>
    <property type="molecule type" value="Genomic_DNA"/>
</dbReference>
<gene>
    <name evidence="1" type="ORF">OO17_00460</name>
</gene>
<dbReference type="AlphaFoldDB" id="A0A0D7F4T1"/>
<organism evidence="1 2">
    <name type="scientific">Rhodopseudomonas palustris</name>
    <dbReference type="NCBI Taxonomy" id="1076"/>
    <lineage>
        <taxon>Bacteria</taxon>
        <taxon>Pseudomonadati</taxon>
        <taxon>Pseudomonadota</taxon>
        <taxon>Alphaproteobacteria</taxon>
        <taxon>Hyphomicrobiales</taxon>
        <taxon>Nitrobacteraceae</taxon>
        <taxon>Rhodopseudomonas</taxon>
    </lineage>
</organism>
<dbReference type="Pfam" id="PF06042">
    <property type="entry name" value="NTP_transf_6"/>
    <property type="match status" value="1"/>
</dbReference>
<dbReference type="InterPro" id="IPR009267">
    <property type="entry name" value="NTP_transf_6"/>
</dbReference>
<sequence length="193" mass="21757">MEIDDFRAAILQNPLHEALLDAIVSLGLPDAWIVAGCLTQTVWNIQTGRAPAHGINDYDVFYFDPDLSWEAEDRAIAELRRATERLGAQIELRNQARVHLWYPQKHGRPYPALRRASDGIDRFLTRCTQVGIQRTPDGDRSYAPHGLDDIAGMIVRPNPTPNFSAEAYRAKSARWAALWPELRVMPALADDLT</sequence>
<dbReference type="OrthoDB" id="9805247at2"/>
<dbReference type="Proteomes" id="UP000032515">
    <property type="component" value="Unassembled WGS sequence"/>
</dbReference>
<accession>A0A0D7F4T1</accession>